<keyword evidence="2" id="KW-1185">Reference proteome</keyword>
<protein>
    <submittedName>
        <fullName evidence="1">Coiled-coil-helix-coiled-coil-helix domain-containing protein 8-like</fullName>
    </submittedName>
</protein>
<feature type="non-terminal residue" evidence="1">
    <location>
        <position position="1"/>
    </location>
</feature>
<evidence type="ECO:0000313" key="2">
    <source>
        <dbReference type="Proteomes" id="UP001059041"/>
    </source>
</evidence>
<reference evidence="1" key="1">
    <citation type="submission" date="2021-02" db="EMBL/GenBank/DDBJ databases">
        <title>Comparative genomics reveals that relaxation of natural selection precedes convergent phenotypic evolution of cavefish.</title>
        <authorList>
            <person name="Peng Z."/>
        </authorList>
    </citation>
    <scope>NUCLEOTIDE SEQUENCE</scope>
    <source>
        <tissue evidence="1">Muscle</tissue>
    </source>
</reference>
<evidence type="ECO:0000313" key="1">
    <source>
        <dbReference type="EMBL" id="KAI7793373.1"/>
    </source>
</evidence>
<dbReference type="AlphaFoldDB" id="A0A9W7TBD6"/>
<gene>
    <name evidence="1" type="ORF">IRJ41_013710</name>
</gene>
<feature type="non-terminal residue" evidence="1">
    <location>
        <position position="83"/>
    </location>
</feature>
<proteinExistence type="predicted"/>
<comment type="caution">
    <text evidence="1">The sequence shown here is derived from an EMBL/GenBank/DDBJ whole genome shotgun (WGS) entry which is preliminary data.</text>
</comment>
<organism evidence="1 2">
    <name type="scientific">Triplophysa rosa</name>
    <name type="common">Cave loach</name>
    <dbReference type="NCBI Taxonomy" id="992332"/>
    <lineage>
        <taxon>Eukaryota</taxon>
        <taxon>Metazoa</taxon>
        <taxon>Chordata</taxon>
        <taxon>Craniata</taxon>
        <taxon>Vertebrata</taxon>
        <taxon>Euteleostomi</taxon>
        <taxon>Actinopterygii</taxon>
        <taxon>Neopterygii</taxon>
        <taxon>Teleostei</taxon>
        <taxon>Ostariophysi</taxon>
        <taxon>Cypriniformes</taxon>
        <taxon>Nemacheilidae</taxon>
        <taxon>Triplophysa</taxon>
    </lineage>
</organism>
<dbReference type="EMBL" id="JAFHDT010000022">
    <property type="protein sequence ID" value="KAI7793373.1"/>
    <property type="molecule type" value="Genomic_DNA"/>
</dbReference>
<accession>A0A9W7TBD6</accession>
<sequence>SRLRRRGPLFQQLLFASVLEGGHALFKLLNQCLTFPPVLILCHTFLQRVMQLCAACLGDHLIHRIIFITGSAPVMWGRRSGRH</sequence>
<dbReference type="Proteomes" id="UP001059041">
    <property type="component" value="Linkage Group LG22"/>
</dbReference>
<name>A0A9W7TBD6_TRIRA</name>